<reference evidence="3" key="1">
    <citation type="journal article" date="2014" name="Stand. Genomic Sci.">
        <title>Complete genome sequence of Burkholderia phymatum STM815(T), a broad host range and efficient nitrogen-fixing symbiont of Mimosa species.</title>
        <authorList>
            <person name="Moulin L."/>
            <person name="Klonowska A."/>
            <person name="Caroline B."/>
            <person name="Booth K."/>
            <person name="Vriezen J.A."/>
            <person name="Melkonian R."/>
            <person name="James E.K."/>
            <person name="Young J.P."/>
            <person name="Bena G."/>
            <person name="Hauser L."/>
            <person name="Land M."/>
            <person name="Kyrpides N."/>
            <person name="Bruce D."/>
            <person name="Chain P."/>
            <person name="Copeland A."/>
            <person name="Pitluck S."/>
            <person name="Woyke T."/>
            <person name="Lizotte-Waniewski M."/>
            <person name="Bristow J."/>
            <person name="Riley M."/>
        </authorList>
    </citation>
    <scope>NUCLEOTIDE SEQUENCE [LARGE SCALE GENOMIC DNA]</scope>
    <source>
        <strain evidence="3">DSM 17167 / CIP 108236 / LMG 21445 / STM815</strain>
    </source>
</reference>
<evidence type="ECO:0000313" key="3">
    <source>
        <dbReference type="Proteomes" id="UP000001192"/>
    </source>
</evidence>
<evidence type="ECO:0000256" key="1">
    <source>
        <dbReference type="SAM" id="SignalP"/>
    </source>
</evidence>
<proteinExistence type="predicted"/>
<dbReference type="HOGENOM" id="CLU_1164141_0_0_4"/>
<dbReference type="EMBL" id="CP001044">
    <property type="protein sequence ID" value="ACC72555.1"/>
    <property type="molecule type" value="Genomic_DNA"/>
</dbReference>
<dbReference type="OrthoDB" id="9790247at2"/>
<keyword evidence="1" id="KW-0732">Signal</keyword>
<organism evidence="2 3">
    <name type="scientific">Paraburkholderia phymatum (strain DSM 17167 / CIP 108236 / LMG 21445 / STM815)</name>
    <name type="common">Burkholderia phymatum</name>
    <dbReference type="NCBI Taxonomy" id="391038"/>
    <lineage>
        <taxon>Bacteria</taxon>
        <taxon>Pseudomonadati</taxon>
        <taxon>Pseudomonadota</taxon>
        <taxon>Betaproteobacteria</taxon>
        <taxon>Burkholderiales</taxon>
        <taxon>Burkholderiaceae</taxon>
        <taxon>Paraburkholderia</taxon>
    </lineage>
</organism>
<evidence type="ECO:0000313" key="2">
    <source>
        <dbReference type="EMBL" id="ACC72555.1"/>
    </source>
</evidence>
<dbReference type="RefSeq" id="WP_012402728.1">
    <property type="nucleotide sequence ID" value="NC_010623.1"/>
</dbReference>
<feature type="chain" id="PRO_5002779405" evidence="1">
    <location>
        <begin position="24"/>
        <end position="238"/>
    </location>
</feature>
<keyword evidence="3" id="KW-1185">Reference proteome</keyword>
<accession>B2JL26</accession>
<dbReference type="AlphaFoldDB" id="B2JL26"/>
<dbReference type="KEGG" id="bph:Bphy_3401"/>
<dbReference type="STRING" id="391038.Bphy_3401"/>
<name>B2JL26_PARP8</name>
<feature type="signal peptide" evidence="1">
    <location>
        <begin position="1"/>
        <end position="23"/>
    </location>
</feature>
<protein>
    <submittedName>
        <fullName evidence="2">Uncharacterized protein</fullName>
    </submittedName>
</protein>
<dbReference type="Proteomes" id="UP000001192">
    <property type="component" value="Chromosome 2"/>
</dbReference>
<sequence length="238" mass="24528" precursor="true">MIPSIWRRRAAAAGFAIVSTSSAYGTAPVVNQGNAYANVPAPTNISAGNFLYAFYVADELTITPTLACSGWTTHRTYQYSGNNNYGFIGALYKVATASEPASYSFGGTGVNTFSLCILNMTGVVTSDPFSGVTPTNAKANSATTTFATVTRPRAGAQLLVAVTGSSYSPNVANAWTPPASYTLAGQITDLYNQPGKGEAQAAFSAVRTNAPAGATGSMTGTLGKSYYNGTMNVVLNTG</sequence>
<gene>
    <name evidence="2" type="ordered locus">Bphy_3401</name>
</gene>